<feature type="compositionally biased region" description="Basic and acidic residues" evidence="1">
    <location>
        <begin position="108"/>
        <end position="132"/>
    </location>
</feature>
<feature type="region of interest" description="Disordered" evidence="1">
    <location>
        <begin position="72"/>
        <end position="132"/>
    </location>
</feature>
<reference evidence="2 3" key="1">
    <citation type="submission" date="2019-03" db="EMBL/GenBank/DDBJ databases">
        <title>Single cell metagenomics reveals metabolic interactions within the superorganism composed of flagellate Streblomastix strix and complex community of Bacteroidetes bacteria on its surface.</title>
        <authorList>
            <person name="Treitli S.C."/>
            <person name="Kolisko M."/>
            <person name="Husnik F."/>
            <person name="Keeling P."/>
            <person name="Hampl V."/>
        </authorList>
    </citation>
    <scope>NUCLEOTIDE SEQUENCE [LARGE SCALE GENOMIC DNA]</scope>
    <source>
        <strain evidence="2">ST1C</strain>
    </source>
</reference>
<proteinExistence type="predicted"/>
<dbReference type="EMBL" id="SNRW01001098">
    <property type="protein sequence ID" value="KAA6397809.1"/>
    <property type="molecule type" value="Genomic_DNA"/>
</dbReference>
<protein>
    <submittedName>
        <fullName evidence="2">Uncharacterized protein</fullName>
    </submittedName>
</protein>
<name>A0A5J4WUG9_9EUKA</name>
<feature type="compositionally biased region" description="Basic and acidic residues" evidence="1">
    <location>
        <begin position="82"/>
        <end position="97"/>
    </location>
</feature>
<evidence type="ECO:0000256" key="1">
    <source>
        <dbReference type="SAM" id="MobiDB-lite"/>
    </source>
</evidence>
<comment type="caution">
    <text evidence="2">The sequence shown here is derived from an EMBL/GenBank/DDBJ whole genome shotgun (WGS) entry which is preliminary data.</text>
</comment>
<gene>
    <name evidence="2" type="ORF">EZS28_006656</name>
</gene>
<evidence type="ECO:0000313" key="2">
    <source>
        <dbReference type="EMBL" id="KAA6397809.1"/>
    </source>
</evidence>
<organism evidence="2 3">
    <name type="scientific">Streblomastix strix</name>
    <dbReference type="NCBI Taxonomy" id="222440"/>
    <lineage>
        <taxon>Eukaryota</taxon>
        <taxon>Metamonada</taxon>
        <taxon>Preaxostyla</taxon>
        <taxon>Oxymonadida</taxon>
        <taxon>Streblomastigidae</taxon>
        <taxon>Streblomastix</taxon>
    </lineage>
</organism>
<evidence type="ECO:0000313" key="3">
    <source>
        <dbReference type="Proteomes" id="UP000324800"/>
    </source>
</evidence>
<sequence>MLPENPIQTNSQQIYYQIKEVTPQDEEDLDKQILKQQEEKDLIQIRFELEVHDTVFGDIYCPSGFNINVINKQSQSEDSEEAKDPLSKKDDKEKYIKIDQLIQNDNQAKAKDPLTKEMQKETHKETNKQSQS</sequence>
<accession>A0A5J4WUG9</accession>
<dbReference type="AlphaFoldDB" id="A0A5J4WUG9"/>
<dbReference type="Proteomes" id="UP000324800">
    <property type="component" value="Unassembled WGS sequence"/>
</dbReference>